<organism evidence="2 3">
    <name type="scientific">Chitinophaga skermanii</name>
    <dbReference type="NCBI Taxonomy" id="331697"/>
    <lineage>
        <taxon>Bacteria</taxon>
        <taxon>Pseudomonadati</taxon>
        <taxon>Bacteroidota</taxon>
        <taxon>Chitinophagia</taxon>
        <taxon>Chitinophagales</taxon>
        <taxon>Chitinophagaceae</taxon>
        <taxon>Chitinophaga</taxon>
    </lineage>
</organism>
<feature type="domain" description="ATPase AAA-type core" evidence="1">
    <location>
        <begin position="8"/>
        <end position="313"/>
    </location>
</feature>
<keyword evidence="3" id="KW-1185">Reference proteome</keyword>
<dbReference type="PANTHER" id="PTHR43581:SF2">
    <property type="entry name" value="EXCINUCLEASE ATPASE SUBUNIT"/>
    <property type="match status" value="1"/>
</dbReference>
<accession>A0A327QPM3</accession>
<dbReference type="InterPro" id="IPR027417">
    <property type="entry name" value="P-loop_NTPase"/>
</dbReference>
<protein>
    <submittedName>
        <fullName evidence="2">Putative ATPase</fullName>
    </submittedName>
</protein>
<reference evidence="2 3" key="1">
    <citation type="submission" date="2018-06" db="EMBL/GenBank/DDBJ databases">
        <title>Genomic Encyclopedia of Archaeal and Bacterial Type Strains, Phase II (KMG-II): from individual species to whole genera.</title>
        <authorList>
            <person name="Goeker M."/>
        </authorList>
    </citation>
    <scope>NUCLEOTIDE SEQUENCE [LARGE SCALE GENOMIC DNA]</scope>
    <source>
        <strain evidence="2 3">DSM 23857</strain>
    </source>
</reference>
<sequence length="400" mass="45901">MTFEFKSINILIGPQGSGKSITAKLFYFFKSTFTDISTNILFENNIEEFKKLQTQKFIQYFPKDTWPKDSFKITYTLNDIIIIVENNDGGFLISYSNKIDIIYAKYYNAFKEQFDNDIIPRTIKWRQQIAAQVNRDIKRELSCNYLFNQYFIPAGRSFFSNLQHSMFSFIKSNSSIDPFLVEFGAVYEGIKETFRMDPSPGTPDSRFIEICTSILNGEYSRADDKDYLVHKDNRRVNLLNASSGQQETLPLLIFINALYHWPIESTTLYIEEPEAHLPPMAQKAIVQLLARTYNNFDNEFQIIITTHSPYILASFNNLLEAGRLTKDKPGQAASIAAIVPTDEQLDPALVAAYSLQNGEMESLIDPDSQLIKQTILDDVSNEIANEFGKLLDIEFNDEKL</sequence>
<dbReference type="GO" id="GO:0016887">
    <property type="term" value="F:ATP hydrolysis activity"/>
    <property type="evidence" value="ECO:0007669"/>
    <property type="project" value="InterPro"/>
</dbReference>
<evidence type="ECO:0000313" key="2">
    <source>
        <dbReference type="EMBL" id="RAJ06576.1"/>
    </source>
</evidence>
<dbReference type="InterPro" id="IPR051396">
    <property type="entry name" value="Bact_Antivir_Def_Nuclease"/>
</dbReference>
<dbReference type="InterPro" id="IPR003959">
    <property type="entry name" value="ATPase_AAA_core"/>
</dbReference>
<dbReference type="EMBL" id="QLLL01000003">
    <property type="protein sequence ID" value="RAJ06576.1"/>
    <property type="molecule type" value="Genomic_DNA"/>
</dbReference>
<name>A0A327QPM3_9BACT</name>
<evidence type="ECO:0000259" key="1">
    <source>
        <dbReference type="Pfam" id="PF13304"/>
    </source>
</evidence>
<dbReference type="Gene3D" id="3.40.50.300">
    <property type="entry name" value="P-loop containing nucleotide triphosphate hydrolases"/>
    <property type="match status" value="1"/>
</dbReference>
<dbReference type="SUPFAM" id="SSF52540">
    <property type="entry name" value="P-loop containing nucleoside triphosphate hydrolases"/>
    <property type="match status" value="1"/>
</dbReference>
<dbReference type="Pfam" id="PF13304">
    <property type="entry name" value="AAA_21"/>
    <property type="match status" value="1"/>
</dbReference>
<dbReference type="PANTHER" id="PTHR43581">
    <property type="entry name" value="ATP/GTP PHOSPHATASE"/>
    <property type="match status" value="1"/>
</dbReference>
<dbReference type="AlphaFoldDB" id="A0A327QPM3"/>
<evidence type="ECO:0000313" key="3">
    <source>
        <dbReference type="Proteomes" id="UP000249547"/>
    </source>
</evidence>
<dbReference type="GO" id="GO:0005524">
    <property type="term" value="F:ATP binding"/>
    <property type="evidence" value="ECO:0007669"/>
    <property type="project" value="InterPro"/>
</dbReference>
<proteinExistence type="predicted"/>
<dbReference type="Proteomes" id="UP000249547">
    <property type="component" value="Unassembled WGS sequence"/>
</dbReference>
<gene>
    <name evidence="2" type="ORF">LX64_01703</name>
</gene>
<comment type="caution">
    <text evidence="2">The sequence shown here is derived from an EMBL/GenBank/DDBJ whole genome shotgun (WGS) entry which is preliminary data.</text>
</comment>